<dbReference type="InterPro" id="IPR019587">
    <property type="entry name" value="Polyketide_cyclase/dehydratase"/>
</dbReference>
<dbReference type="CDD" id="cd07812">
    <property type="entry name" value="SRPBCC"/>
    <property type="match status" value="1"/>
</dbReference>
<dbReference type="EMBL" id="MKQR01000028">
    <property type="protein sequence ID" value="OLR90105.1"/>
    <property type="molecule type" value="Genomic_DNA"/>
</dbReference>
<organism evidence="1 2">
    <name type="scientific">Actinokineospora bangkokensis</name>
    <dbReference type="NCBI Taxonomy" id="1193682"/>
    <lineage>
        <taxon>Bacteria</taxon>
        <taxon>Bacillati</taxon>
        <taxon>Actinomycetota</taxon>
        <taxon>Actinomycetes</taxon>
        <taxon>Pseudonocardiales</taxon>
        <taxon>Pseudonocardiaceae</taxon>
        <taxon>Actinokineospora</taxon>
    </lineage>
</organism>
<reference evidence="1 2" key="1">
    <citation type="submission" date="2016-10" db="EMBL/GenBank/DDBJ databases">
        <title>The Draft Genome Sequence of Actinokineospora bangkokensis 44EHWT reveals the biosynthetic pathway of antifungal compounds Thailandins with unusual extender unit butylmalonyl-CoA.</title>
        <authorList>
            <person name="Greule A."/>
            <person name="Intra B."/>
            <person name="Flemming S."/>
            <person name="Rommel M.G."/>
            <person name="Panbangred W."/>
            <person name="Bechthold A."/>
        </authorList>
    </citation>
    <scope>NUCLEOTIDE SEQUENCE [LARGE SCALE GENOMIC DNA]</scope>
    <source>
        <strain evidence="1 2">44EHW</strain>
    </source>
</reference>
<dbReference type="STRING" id="1193682.BJP25_03780"/>
<dbReference type="InterPro" id="IPR023393">
    <property type="entry name" value="START-like_dom_sf"/>
</dbReference>
<evidence type="ECO:0000313" key="2">
    <source>
        <dbReference type="Proteomes" id="UP000186040"/>
    </source>
</evidence>
<accession>A0A1Q9LDM4</accession>
<gene>
    <name evidence="1" type="ORF">BJP25_03780</name>
</gene>
<dbReference type="Pfam" id="PF10604">
    <property type="entry name" value="Polyketide_cyc2"/>
    <property type="match status" value="1"/>
</dbReference>
<evidence type="ECO:0000313" key="1">
    <source>
        <dbReference type="EMBL" id="OLR90105.1"/>
    </source>
</evidence>
<dbReference type="Gene3D" id="3.30.530.20">
    <property type="match status" value="1"/>
</dbReference>
<dbReference type="OrthoDB" id="4823586at2"/>
<name>A0A1Q9LDM4_9PSEU</name>
<dbReference type="Proteomes" id="UP000186040">
    <property type="component" value="Unassembled WGS sequence"/>
</dbReference>
<dbReference type="RefSeq" id="WP_075978312.1">
    <property type="nucleotide sequence ID" value="NZ_MKQR01000028.1"/>
</dbReference>
<protein>
    <submittedName>
        <fullName evidence="1">Polyketide cyclase</fullName>
    </submittedName>
</protein>
<comment type="caution">
    <text evidence="1">The sequence shown here is derived from an EMBL/GenBank/DDBJ whole genome shotgun (WGS) entry which is preliminary data.</text>
</comment>
<dbReference type="AlphaFoldDB" id="A0A1Q9LDM4"/>
<proteinExistence type="predicted"/>
<sequence>MTDVTERVEVAAPPEVTWEALVDWERQGEWMLGTRVRVTGGDGKGVGSSLSAFTGVLGLGFTDTMRITTWQAPHRVEVEHTGRVVRGTGLFEVQPRGTDASTFIWHERLDLPLGKLGQWGWTLAGPAFRLGVRHSLTRFARFAESRR</sequence>
<dbReference type="SUPFAM" id="SSF55961">
    <property type="entry name" value="Bet v1-like"/>
    <property type="match status" value="1"/>
</dbReference>
<keyword evidence="2" id="KW-1185">Reference proteome</keyword>